<dbReference type="Gene3D" id="3.40.50.300">
    <property type="entry name" value="P-loop containing nucleotide triphosphate hydrolases"/>
    <property type="match status" value="2"/>
</dbReference>
<dbReference type="SUPFAM" id="SSF52540">
    <property type="entry name" value="P-loop containing nucleoside triphosphate hydrolases"/>
    <property type="match status" value="1"/>
</dbReference>
<comment type="caution">
    <text evidence="4">The sequence shown here is derived from an EMBL/GenBank/DDBJ whole genome shotgun (WGS) entry which is preliminary data.</text>
</comment>
<dbReference type="PANTHER" id="PTHR36681">
    <property type="entry name" value="NUCLEAR GTPASE, GERMINAL CENTER-ASSOCIATED, TANDEM DUPLICATE 3"/>
    <property type="match status" value="1"/>
</dbReference>
<feature type="domain" description="DUF7605" evidence="3">
    <location>
        <begin position="748"/>
        <end position="928"/>
    </location>
</feature>
<dbReference type="PANTHER" id="PTHR36681:SF3">
    <property type="entry name" value="NUCLEAR GTPASE, GERMINAL CENTER-ASSOCIATED, TANDEM DUPLICATE 3"/>
    <property type="match status" value="1"/>
</dbReference>
<evidence type="ECO:0000313" key="5">
    <source>
        <dbReference type="Proteomes" id="UP000286045"/>
    </source>
</evidence>
<feature type="region of interest" description="Disordered" evidence="1">
    <location>
        <begin position="1"/>
        <end position="43"/>
    </location>
</feature>
<dbReference type="EMBL" id="RYZI01000067">
    <property type="protein sequence ID" value="RWA11880.1"/>
    <property type="molecule type" value="Genomic_DNA"/>
</dbReference>
<evidence type="ECO:0008006" key="6">
    <source>
        <dbReference type="Google" id="ProtNLM"/>
    </source>
</evidence>
<protein>
    <recommendedName>
        <fullName evidence="6">G domain-containing protein</fullName>
    </recommendedName>
</protein>
<gene>
    <name evidence="4" type="ORF">EKO27_g3224</name>
</gene>
<feature type="domain" description="Dynamin N-terminal" evidence="2">
    <location>
        <begin position="258"/>
        <end position="509"/>
    </location>
</feature>
<dbReference type="AlphaFoldDB" id="A0A439DBU3"/>
<proteinExistence type="predicted"/>
<feature type="compositionally biased region" description="Low complexity" evidence="1">
    <location>
        <begin position="87"/>
        <end position="117"/>
    </location>
</feature>
<keyword evidence="5" id="KW-1185">Reference proteome</keyword>
<dbReference type="Pfam" id="PF24564">
    <property type="entry name" value="DUF7605"/>
    <property type="match status" value="1"/>
</dbReference>
<dbReference type="InterPro" id="IPR045063">
    <property type="entry name" value="Dynamin_N"/>
</dbReference>
<evidence type="ECO:0000259" key="2">
    <source>
        <dbReference type="Pfam" id="PF00350"/>
    </source>
</evidence>
<feature type="compositionally biased region" description="Polar residues" evidence="1">
    <location>
        <begin position="19"/>
        <end position="43"/>
    </location>
</feature>
<accession>A0A439DBU3</accession>
<feature type="region of interest" description="Disordered" evidence="1">
    <location>
        <begin position="159"/>
        <end position="181"/>
    </location>
</feature>
<evidence type="ECO:0000313" key="4">
    <source>
        <dbReference type="EMBL" id="RWA11880.1"/>
    </source>
</evidence>
<organism evidence="4 5">
    <name type="scientific">Xylaria grammica</name>
    <dbReference type="NCBI Taxonomy" id="363999"/>
    <lineage>
        <taxon>Eukaryota</taxon>
        <taxon>Fungi</taxon>
        <taxon>Dikarya</taxon>
        <taxon>Ascomycota</taxon>
        <taxon>Pezizomycotina</taxon>
        <taxon>Sordariomycetes</taxon>
        <taxon>Xylariomycetidae</taxon>
        <taxon>Xylariales</taxon>
        <taxon>Xylariaceae</taxon>
        <taxon>Xylaria</taxon>
    </lineage>
</organism>
<dbReference type="STRING" id="363999.A0A439DBU3"/>
<evidence type="ECO:0000259" key="3">
    <source>
        <dbReference type="Pfam" id="PF24564"/>
    </source>
</evidence>
<dbReference type="Pfam" id="PF00350">
    <property type="entry name" value="Dynamin_N"/>
    <property type="match status" value="1"/>
</dbReference>
<feature type="region of interest" description="Disordered" evidence="1">
    <location>
        <begin position="68"/>
        <end position="118"/>
    </location>
</feature>
<dbReference type="InterPro" id="IPR027417">
    <property type="entry name" value="P-loop_NTPase"/>
</dbReference>
<name>A0A439DBU3_9PEZI</name>
<evidence type="ECO:0000256" key="1">
    <source>
        <dbReference type="SAM" id="MobiDB-lite"/>
    </source>
</evidence>
<dbReference type="Proteomes" id="UP000286045">
    <property type="component" value="Unassembled WGS sequence"/>
</dbReference>
<dbReference type="InterPro" id="IPR056024">
    <property type="entry name" value="DUF7605"/>
</dbReference>
<reference evidence="4 5" key="1">
    <citation type="submission" date="2018-12" db="EMBL/GenBank/DDBJ databases">
        <title>Draft genome sequence of Xylaria grammica IHI A82.</title>
        <authorList>
            <person name="Buettner E."/>
            <person name="Kellner H."/>
        </authorList>
    </citation>
    <scope>NUCLEOTIDE SEQUENCE [LARGE SCALE GENOMIC DNA]</scope>
    <source>
        <strain evidence="4 5">IHI A82</strain>
    </source>
</reference>
<sequence>MVSVKLPTRGSAGRADSGARQSSQNSDDGGVTPASSTAASSRHNFTIPRTEFNFHFSPDIALPSVEWPSSGRGSYNISTPSTPIPQIPSFSSTPSSSASRHVSSPTPTSRGRTTVSGLDAQLDGLRLSSARPSMDMTEVTDTLQAVVAGRDSCSTPLLDPRLLNSLSPSPGMRSAHRRRSSSRINLEKHNVRDEAPPNDRFNLPAFQQALRDTKRLMTSLADVLGSSVVHNEPDSVMERLHTQAKNLSQFECPSKRTVGFVGDSGAGKSSLLNSLLDCHDLARSSNGGGACTCVVTEFHFHENEDFTIIVERFSEAELMPQLKSLLRDYRHFHLNRDSFSSQDEVADLEKRAGIASATFQAMFPSRFVDKETFLRDTEPHALSTLTSWVREFDQSMIQERKSGLGLNDCSEFLMQLSSDTSSGAATLWPWIKKIIVYLNAHILSKGLILVDLPGLRDLNAARRNITERYLLRCDEIFVVASEGRATTDEGVQSVIELAKKARLSNVGIICTRSDEIKATEALKDWKGKRAARQIHDKLEVISREKSLIRDLEEDISSLHDLEPDELSEDETKELQQLERSLRITSKRLSDSKFDLQQFLITTRNSVVGDRLFELYRHEVPGSQLKVFCASNTIYWDRREEPKDKSMPHLILSGMLAIREHCMAMVSESQYAAAKKYIRDDVGVLLGELGLWVQSGQGSLSAERKENIRNTLDTLERKLYLELCGRTSRLNLVAKAYKREFDTKLYQPQDRWSVAARRASYDWDAWHHASYSAFCRNYGNYCTAKIGSRNWNQEIIEQMTTDLSPPWEQVQISLDQQGEEATEFIDDIFEEADEFLDTELNTSPDTALTIASTLSSQKRILEADIETILNDLQGHLRTLRTDALSGIRTSFIGKAMENAYENASHESGTGSDARRKSAINSGVRRNGLFLDLLKSFKTDFNEHVNNTQDGIREAVRSSFSAIQGTFDIIRSDNVALESEKDPEFRGRVERVLATTKENMKGVYDVIEV</sequence>